<organism evidence="6 7">
    <name type="scientific">Streptomyces adustus</name>
    <dbReference type="NCBI Taxonomy" id="1609272"/>
    <lineage>
        <taxon>Bacteria</taxon>
        <taxon>Bacillati</taxon>
        <taxon>Actinomycetota</taxon>
        <taxon>Actinomycetes</taxon>
        <taxon>Kitasatosporales</taxon>
        <taxon>Streptomycetaceae</taxon>
        <taxon>Streptomyces</taxon>
    </lineage>
</organism>
<comment type="similarity">
    <text evidence="1">Belongs to the acyl-CoA dehydrogenase family.</text>
</comment>
<feature type="domain" description="Acyl-CoA dehydrogenase/oxidase C-terminal" evidence="5">
    <location>
        <begin position="197"/>
        <end position="326"/>
    </location>
</feature>
<accession>A0A5N8VJG3</accession>
<proteinExistence type="inferred from homology"/>
<evidence type="ECO:0000256" key="4">
    <source>
        <dbReference type="ARBA" id="ARBA00023002"/>
    </source>
</evidence>
<keyword evidence="2" id="KW-0285">Flavoprotein</keyword>
<dbReference type="PANTHER" id="PTHR43884:SF20">
    <property type="entry name" value="ACYL-COA DEHYDROGENASE FADE28"/>
    <property type="match status" value="1"/>
</dbReference>
<sequence>MDLTPDPLVDRLRRALRTGLAGVPARTELHGAPVTDGALGPTRAVLDELGASDFERPVAAGGLDLGLTAGVLVSEELGRAARGNSYRADATAADLGGPAGAALAGFEALPAGSGVVATPRAGGWRLTGTVTVDDVSAGTLLVAARTDGEPVLVAVERKAPGCTTESGCWPPVARFDAASVGAADVLGPLDDSPAGPLGRARLRQAAYLLGIADGAHRAAVEYTGFRRQFGTRLRDLPAVSFPLARALVALRATRALVYRGAWSVDSEPDAVGTAPVMALAMAAETARDVVRWSMQSCGVRAMTAELGLHRYFRLAAAESVRFGDPAALWRTVGADRVRSARHAAAGLEVPVAAAVRPWEISRL</sequence>
<dbReference type="GO" id="GO:0003995">
    <property type="term" value="F:acyl-CoA dehydrogenase activity"/>
    <property type="evidence" value="ECO:0007669"/>
    <property type="project" value="TreeGrafter"/>
</dbReference>
<dbReference type="InterPro" id="IPR009100">
    <property type="entry name" value="AcylCoA_DH/oxidase_NM_dom_sf"/>
</dbReference>
<dbReference type="Gene3D" id="1.20.140.10">
    <property type="entry name" value="Butyryl-CoA Dehydrogenase, subunit A, domain 3"/>
    <property type="match status" value="1"/>
</dbReference>
<keyword evidence="4" id="KW-0560">Oxidoreductase</keyword>
<dbReference type="Pfam" id="PF00441">
    <property type="entry name" value="Acyl-CoA_dh_1"/>
    <property type="match status" value="1"/>
</dbReference>
<evidence type="ECO:0000256" key="3">
    <source>
        <dbReference type="ARBA" id="ARBA00022827"/>
    </source>
</evidence>
<evidence type="ECO:0000259" key="5">
    <source>
        <dbReference type="Pfam" id="PF00441"/>
    </source>
</evidence>
<dbReference type="EMBL" id="VJZD01000136">
    <property type="protein sequence ID" value="MPY34956.1"/>
    <property type="molecule type" value="Genomic_DNA"/>
</dbReference>
<dbReference type="AlphaFoldDB" id="A0A5N8VJG3"/>
<protein>
    <recommendedName>
        <fullName evidence="5">Acyl-CoA dehydrogenase/oxidase C-terminal domain-containing protein</fullName>
    </recommendedName>
</protein>
<comment type="caution">
    <text evidence="6">The sequence shown here is derived from an EMBL/GenBank/DDBJ whole genome shotgun (WGS) entry which is preliminary data.</text>
</comment>
<reference evidence="6 7" key="1">
    <citation type="submission" date="2019-07" db="EMBL/GenBank/DDBJ databases">
        <title>New species of Amycolatopsis and Streptomyces.</title>
        <authorList>
            <person name="Duangmal K."/>
            <person name="Teo W.F.A."/>
            <person name="Lipun K."/>
        </authorList>
    </citation>
    <scope>NUCLEOTIDE SEQUENCE [LARGE SCALE GENOMIC DNA]</scope>
    <source>
        <strain evidence="6 7">NBRC 109810</strain>
    </source>
</reference>
<keyword evidence="3" id="KW-0274">FAD</keyword>
<dbReference type="Proteomes" id="UP000325849">
    <property type="component" value="Unassembled WGS sequence"/>
</dbReference>
<evidence type="ECO:0000256" key="2">
    <source>
        <dbReference type="ARBA" id="ARBA00022630"/>
    </source>
</evidence>
<evidence type="ECO:0000313" key="7">
    <source>
        <dbReference type="Proteomes" id="UP000325849"/>
    </source>
</evidence>
<dbReference type="SUPFAM" id="SSF47203">
    <property type="entry name" value="Acyl-CoA dehydrogenase C-terminal domain-like"/>
    <property type="match status" value="1"/>
</dbReference>
<keyword evidence="7" id="KW-1185">Reference proteome</keyword>
<evidence type="ECO:0000313" key="6">
    <source>
        <dbReference type="EMBL" id="MPY34956.1"/>
    </source>
</evidence>
<name>A0A5N8VJG3_9ACTN</name>
<dbReference type="InterPro" id="IPR009075">
    <property type="entry name" value="AcylCo_DH/oxidase_C"/>
</dbReference>
<evidence type="ECO:0000256" key="1">
    <source>
        <dbReference type="ARBA" id="ARBA00009347"/>
    </source>
</evidence>
<dbReference type="RefSeq" id="WP_152892706.1">
    <property type="nucleotide sequence ID" value="NZ_VJZD01000136.1"/>
</dbReference>
<gene>
    <name evidence="6" type="ORF">FNH09_28060</name>
</gene>
<dbReference type="InterPro" id="IPR036250">
    <property type="entry name" value="AcylCo_DH-like_C"/>
</dbReference>
<dbReference type="OrthoDB" id="4134398at2"/>
<dbReference type="PANTHER" id="PTHR43884">
    <property type="entry name" value="ACYL-COA DEHYDROGENASE"/>
    <property type="match status" value="1"/>
</dbReference>
<dbReference type="SUPFAM" id="SSF56645">
    <property type="entry name" value="Acyl-CoA dehydrogenase NM domain-like"/>
    <property type="match status" value="1"/>
</dbReference>